<protein>
    <submittedName>
        <fullName evidence="1">Uncharacterized protein</fullName>
    </submittedName>
</protein>
<sequence length="302" mass="33992">MSLDGENVETDITYTDDAQTFTWSIPSRLTQADLVWKLNQCFDSAALNIRWIPESDGYYIHADYVFSLSGNLGTIIPASGSQSHTWRIPFDDGVYYANYGPMVAEYPVDITNGLSNIQLYCNIVKSKTIPLLANVPMDSLYKNYFYKNRMLVPCSELLDRIVYELKDENGDPLSFIGNVYLLIVFNIARTYEHEFTSNNLIKSDMVIDRVTMKGESPGTCLVLDRVNNMQERRQSPLVVLNEGGGSFASPGESTTPHTFTENAHMNVVVPKSRKWSFSLTDKTGATIALPMPITVCIHFYTL</sequence>
<evidence type="ECO:0000313" key="1">
    <source>
        <dbReference type="EMBL" id="CBK23830.2"/>
    </source>
</evidence>
<evidence type="ECO:0000313" key="2">
    <source>
        <dbReference type="Proteomes" id="UP000008312"/>
    </source>
</evidence>
<dbReference type="Proteomes" id="UP000008312">
    <property type="component" value="Unassembled WGS sequence"/>
</dbReference>
<dbReference type="EMBL" id="FN668671">
    <property type="protein sequence ID" value="CBK23830.2"/>
    <property type="molecule type" value="Genomic_DNA"/>
</dbReference>
<organism evidence="1">
    <name type="scientific">Blastocystis hominis</name>
    <dbReference type="NCBI Taxonomy" id="12968"/>
    <lineage>
        <taxon>Eukaryota</taxon>
        <taxon>Sar</taxon>
        <taxon>Stramenopiles</taxon>
        <taxon>Bigyra</taxon>
        <taxon>Opalozoa</taxon>
        <taxon>Opalinata</taxon>
        <taxon>Blastocystidae</taxon>
        <taxon>Blastocystis</taxon>
    </lineage>
</organism>
<name>D8M6Z1_BLAHO</name>
<dbReference type="GeneID" id="24920726"/>
<dbReference type="RefSeq" id="XP_012897878.1">
    <property type="nucleotide sequence ID" value="XM_013042424.1"/>
</dbReference>
<gene>
    <name evidence="1" type="ORF">GSBLH_T00003644001</name>
</gene>
<keyword evidence="2" id="KW-1185">Reference proteome</keyword>
<reference evidence="1" key="1">
    <citation type="submission" date="2010-02" db="EMBL/GenBank/DDBJ databases">
        <title>Sequencing and annotation of the Blastocystis hominis genome.</title>
        <authorList>
            <person name="Wincker P."/>
        </authorList>
    </citation>
    <scope>NUCLEOTIDE SEQUENCE</scope>
    <source>
        <strain evidence="1">Singapore isolate B</strain>
    </source>
</reference>
<dbReference type="AlphaFoldDB" id="D8M6Z1"/>
<proteinExistence type="predicted"/>
<dbReference type="InParanoid" id="D8M6Z1"/>
<accession>D8M6Z1</accession>